<dbReference type="Pfam" id="PF12937">
    <property type="entry name" value="F-box-like"/>
    <property type="match status" value="1"/>
</dbReference>
<dbReference type="Gramene" id="TVU07336">
    <property type="protein sequence ID" value="TVU07336"/>
    <property type="gene ID" value="EJB05_47386"/>
</dbReference>
<dbReference type="Gene3D" id="1.20.1280.50">
    <property type="match status" value="1"/>
</dbReference>
<accession>A0A5J9T7H9</accession>
<dbReference type="SUPFAM" id="SSF52047">
    <property type="entry name" value="RNI-like"/>
    <property type="match status" value="1"/>
</dbReference>
<dbReference type="PROSITE" id="PS50181">
    <property type="entry name" value="FBOX"/>
    <property type="match status" value="1"/>
</dbReference>
<evidence type="ECO:0000259" key="1">
    <source>
        <dbReference type="PROSITE" id="PS50181"/>
    </source>
</evidence>
<dbReference type="InterPro" id="IPR001810">
    <property type="entry name" value="F-box_dom"/>
</dbReference>
<keyword evidence="3" id="KW-1185">Reference proteome</keyword>
<dbReference type="AlphaFoldDB" id="A0A5J9T7H9"/>
<proteinExistence type="predicted"/>
<dbReference type="Gene3D" id="3.80.10.10">
    <property type="entry name" value="Ribonuclease Inhibitor"/>
    <property type="match status" value="1"/>
</dbReference>
<dbReference type="OrthoDB" id="643837at2759"/>
<feature type="domain" description="F-box" evidence="1">
    <location>
        <begin position="34"/>
        <end position="82"/>
    </location>
</feature>
<dbReference type="EMBL" id="RWGY01000045">
    <property type="protein sequence ID" value="TVU07336.1"/>
    <property type="molecule type" value="Genomic_DNA"/>
</dbReference>
<protein>
    <recommendedName>
        <fullName evidence="1">F-box domain-containing protein</fullName>
    </recommendedName>
</protein>
<dbReference type="PANTHER" id="PTHR38926:SF74">
    <property type="entry name" value="OS08G0193600 PROTEIN"/>
    <property type="match status" value="1"/>
</dbReference>
<evidence type="ECO:0000313" key="2">
    <source>
        <dbReference type="EMBL" id="TVU07336.1"/>
    </source>
</evidence>
<dbReference type="FunFam" id="1.20.1280.50:FF:000037">
    <property type="entry name" value="F-box protein SKIP19"/>
    <property type="match status" value="1"/>
</dbReference>
<dbReference type="SUPFAM" id="SSF81383">
    <property type="entry name" value="F-box domain"/>
    <property type="match status" value="1"/>
</dbReference>
<dbReference type="PANTHER" id="PTHR38926">
    <property type="entry name" value="F-BOX DOMAIN CONTAINING PROTEIN, EXPRESSED"/>
    <property type="match status" value="1"/>
</dbReference>
<evidence type="ECO:0000313" key="3">
    <source>
        <dbReference type="Proteomes" id="UP000324897"/>
    </source>
</evidence>
<name>A0A5J9T7H9_9POAL</name>
<reference evidence="2 3" key="1">
    <citation type="journal article" date="2019" name="Sci. Rep.">
        <title>A high-quality genome of Eragrostis curvula grass provides insights into Poaceae evolution and supports new strategies to enhance forage quality.</title>
        <authorList>
            <person name="Carballo J."/>
            <person name="Santos B.A.C.M."/>
            <person name="Zappacosta D."/>
            <person name="Garbus I."/>
            <person name="Selva J.P."/>
            <person name="Gallo C.A."/>
            <person name="Diaz A."/>
            <person name="Albertini E."/>
            <person name="Caccamo M."/>
            <person name="Echenique V."/>
        </authorList>
    </citation>
    <scope>NUCLEOTIDE SEQUENCE [LARGE SCALE GENOMIC DNA]</scope>
    <source>
        <strain evidence="3">cv. Victoria</strain>
        <tissue evidence="2">Leaf</tissue>
    </source>
</reference>
<dbReference type="InterPro" id="IPR032675">
    <property type="entry name" value="LRR_dom_sf"/>
</dbReference>
<dbReference type="InterPro" id="IPR055411">
    <property type="entry name" value="LRR_FXL15/At3g58940/PEG3-like"/>
</dbReference>
<dbReference type="InterPro" id="IPR036047">
    <property type="entry name" value="F-box-like_dom_sf"/>
</dbReference>
<dbReference type="Proteomes" id="UP000324897">
    <property type="component" value="Unassembled WGS sequence"/>
</dbReference>
<gene>
    <name evidence="2" type="ORF">EJB05_47386</name>
</gene>
<organism evidence="2 3">
    <name type="scientific">Eragrostis curvula</name>
    <name type="common">weeping love grass</name>
    <dbReference type="NCBI Taxonomy" id="38414"/>
    <lineage>
        <taxon>Eukaryota</taxon>
        <taxon>Viridiplantae</taxon>
        <taxon>Streptophyta</taxon>
        <taxon>Embryophyta</taxon>
        <taxon>Tracheophyta</taxon>
        <taxon>Spermatophyta</taxon>
        <taxon>Magnoliopsida</taxon>
        <taxon>Liliopsida</taxon>
        <taxon>Poales</taxon>
        <taxon>Poaceae</taxon>
        <taxon>PACMAD clade</taxon>
        <taxon>Chloridoideae</taxon>
        <taxon>Eragrostideae</taxon>
        <taxon>Eragrostidinae</taxon>
        <taxon>Eragrostis</taxon>
    </lineage>
</organism>
<feature type="non-terminal residue" evidence="2">
    <location>
        <position position="1"/>
    </location>
</feature>
<comment type="caution">
    <text evidence="2">The sequence shown here is derived from an EMBL/GenBank/DDBJ whole genome shotgun (WGS) entry which is preliminary data.</text>
</comment>
<dbReference type="Pfam" id="PF24758">
    <property type="entry name" value="LRR_At5g56370"/>
    <property type="match status" value="1"/>
</dbReference>
<sequence length="307" mass="34804">MARSIGIPSPRLQRCPCAPPPSAASARNQPMPDSRDWAALPRDILFTVFLKLGPHEIMLGAELVCTAWRRFALEEPALWRCIGWDDMDELTMRLRVDVEAEAAMDRVALARSAGQCEAFRGYLDYEDLPYLVERAPSLKTLDARQFNNYNGTKELIVALEKLPFLENLQISLTCILEYGDEMLRSVCQACPNLKKLVLIYAEVLDLDICNADDYCMQPMDGEIPLMHELHTLELCECDLSARGLNSILDSCPVLESLQITGCFNKHDIDKELQAKCARVKNLSLPTNLYHSDRSYLRYLCIPRRFTG</sequence>